<evidence type="ECO:0000313" key="3">
    <source>
        <dbReference type="Proteomes" id="UP000824225"/>
    </source>
</evidence>
<dbReference type="Pfam" id="PF00583">
    <property type="entry name" value="Acetyltransf_1"/>
    <property type="match status" value="1"/>
</dbReference>
<protein>
    <submittedName>
        <fullName evidence="2">N-acetyltransferase</fullName>
    </submittedName>
</protein>
<proteinExistence type="predicted"/>
<reference evidence="2" key="1">
    <citation type="journal article" date="2021" name="PeerJ">
        <title>Extensive microbial diversity within the chicken gut microbiome revealed by metagenomics and culture.</title>
        <authorList>
            <person name="Gilroy R."/>
            <person name="Ravi A."/>
            <person name="Getino M."/>
            <person name="Pursley I."/>
            <person name="Horton D.L."/>
            <person name="Alikhan N.F."/>
            <person name="Baker D."/>
            <person name="Gharbi K."/>
            <person name="Hall N."/>
            <person name="Watson M."/>
            <person name="Adriaenssens E.M."/>
            <person name="Foster-Nyarko E."/>
            <person name="Jarju S."/>
            <person name="Secka A."/>
            <person name="Antonio M."/>
            <person name="Oren A."/>
            <person name="Chaudhuri R.R."/>
            <person name="La Ragione R."/>
            <person name="Hildebrand F."/>
            <person name="Pallen M.J."/>
        </authorList>
    </citation>
    <scope>NUCLEOTIDE SEQUENCE</scope>
    <source>
        <strain evidence="2">CHK186-16707</strain>
    </source>
</reference>
<evidence type="ECO:0000313" key="2">
    <source>
        <dbReference type="EMBL" id="HJA08776.1"/>
    </source>
</evidence>
<evidence type="ECO:0000259" key="1">
    <source>
        <dbReference type="PROSITE" id="PS51186"/>
    </source>
</evidence>
<dbReference type="Proteomes" id="UP000824225">
    <property type="component" value="Unassembled WGS sequence"/>
</dbReference>
<comment type="caution">
    <text evidence="2">The sequence shown here is derived from an EMBL/GenBank/DDBJ whole genome shotgun (WGS) entry which is preliminary data.</text>
</comment>
<reference evidence="2" key="2">
    <citation type="submission" date="2021-04" db="EMBL/GenBank/DDBJ databases">
        <authorList>
            <person name="Gilroy R."/>
        </authorList>
    </citation>
    <scope>NUCLEOTIDE SEQUENCE</scope>
    <source>
        <strain evidence="2">CHK186-16707</strain>
    </source>
</reference>
<organism evidence="2 3">
    <name type="scientific">Candidatus Mailhella merdigallinarum</name>
    <dbReference type="NCBI Taxonomy" id="2838658"/>
    <lineage>
        <taxon>Bacteria</taxon>
        <taxon>Pseudomonadati</taxon>
        <taxon>Thermodesulfobacteriota</taxon>
        <taxon>Desulfovibrionia</taxon>
        <taxon>Desulfovibrionales</taxon>
        <taxon>Desulfovibrionaceae</taxon>
        <taxon>Mailhella</taxon>
    </lineage>
</organism>
<name>A0A9D2KLH6_9BACT</name>
<dbReference type="AlphaFoldDB" id="A0A9D2KLH6"/>
<sequence>MLHVELRPEQPTDCRETESVTRAAFWNRYVPGCNEHYLVHVMRHSPDFVPGLDVVAVHNGAIVGHVAYAKALIRGDDGEDREVLTLGPISVLPEHQRQGVGGALIEHTARLARDMGFRAVLLCGDPAYYGRRGFVPAESFGIRTADDMYAAALQVRELRENALVGVAGRYVESSLYEIDESAAAEFDATFPPREKISGTPSQKRFEQLVALRRSAD</sequence>
<dbReference type="Gene3D" id="3.40.630.30">
    <property type="match status" value="1"/>
</dbReference>
<gene>
    <name evidence="2" type="ORF">H9962_06275</name>
</gene>
<dbReference type="SUPFAM" id="SSF55729">
    <property type="entry name" value="Acyl-CoA N-acyltransferases (Nat)"/>
    <property type="match status" value="1"/>
</dbReference>
<dbReference type="InterPro" id="IPR016181">
    <property type="entry name" value="Acyl_CoA_acyltransferase"/>
</dbReference>
<feature type="domain" description="N-acetyltransferase" evidence="1">
    <location>
        <begin position="4"/>
        <end position="156"/>
    </location>
</feature>
<dbReference type="PROSITE" id="PS51186">
    <property type="entry name" value="GNAT"/>
    <property type="match status" value="1"/>
</dbReference>
<dbReference type="EMBL" id="DXAN01000021">
    <property type="protein sequence ID" value="HJA08776.1"/>
    <property type="molecule type" value="Genomic_DNA"/>
</dbReference>
<dbReference type="InterPro" id="IPR000182">
    <property type="entry name" value="GNAT_dom"/>
</dbReference>
<accession>A0A9D2KLH6</accession>
<dbReference type="GO" id="GO:0016747">
    <property type="term" value="F:acyltransferase activity, transferring groups other than amino-acyl groups"/>
    <property type="evidence" value="ECO:0007669"/>
    <property type="project" value="InterPro"/>
</dbReference>
<dbReference type="CDD" id="cd04301">
    <property type="entry name" value="NAT_SF"/>
    <property type="match status" value="1"/>
</dbReference>